<protein>
    <recommendedName>
        <fullName evidence="5">Type I restriction modification DNA specificity domain-containing protein</fullName>
    </recommendedName>
</protein>
<dbReference type="InterPro" id="IPR052021">
    <property type="entry name" value="Type-I_RS_S_subunit"/>
</dbReference>
<evidence type="ECO:0000313" key="6">
    <source>
        <dbReference type="EMBL" id="TXE08561.1"/>
    </source>
</evidence>
<evidence type="ECO:0000256" key="4">
    <source>
        <dbReference type="SAM" id="Coils"/>
    </source>
</evidence>
<feature type="domain" description="Type I restriction modification DNA specificity" evidence="5">
    <location>
        <begin position="17"/>
        <end position="172"/>
    </location>
</feature>
<reference evidence="6 7" key="1">
    <citation type="submission" date="2019-08" db="EMBL/GenBank/DDBJ databases">
        <title>Genome sequence of Gelidibacter salicanalis IC162T.</title>
        <authorList>
            <person name="Bowman J.P."/>
        </authorList>
    </citation>
    <scope>NUCLEOTIDE SEQUENCE [LARGE SCALE GENOMIC DNA]</scope>
    <source>
        <strain evidence="6 7">IC162</strain>
    </source>
</reference>
<dbReference type="Proteomes" id="UP000321734">
    <property type="component" value="Unassembled WGS sequence"/>
</dbReference>
<dbReference type="PANTHER" id="PTHR30408:SF12">
    <property type="entry name" value="TYPE I RESTRICTION ENZYME MJAVIII SPECIFICITY SUBUNIT"/>
    <property type="match status" value="1"/>
</dbReference>
<accession>A0A5C7AJF7</accession>
<dbReference type="InterPro" id="IPR000055">
    <property type="entry name" value="Restrct_endonuc_typeI_TRD"/>
</dbReference>
<gene>
    <name evidence="6" type="ORF">ES711_08650</name>
</gene>
<dbReference type="GO" id="GO:0003677">
    <property type="term" value="F:DNA binding"/>
    <property type="evidence" value="ECO:0007669"/>
    <property type="project" value="UniProtKB-KW"/>
</dbReference>
<evidence type="ECO:0000256" key="2">
    <source>
        <dbReference type="ARBA" id="ARBA00022747"/>
    </source>
</evidence>
<feature type="domain" description="Type I restriction modification DNA specificity" evidence="5">
    <location>
        <begin position="236"/>
        <end position="368"/>
    </location>
</feature>
<name>A0A5C7AJF7_9FLAO</name>
<dbReference type="Pfam" id="PF01420">
    <property type="entry name" value="Methylase_S"/>
    <property type="match status" value="2"/>
</dbReference>
<keyword evidence="3" id="KW-0238">DNA-binding</keyword>
<evidence type="ECO:0000256" key="1">
    <source>
        <dbReference type="ARBA" id="ARBA00010923"/>
    </source>
</evidence>
<dbReference type="SUPFAM" id="SSF116734">
    <property type="entry name" value="DNA methylase specificity domain"/>
    <property type="match status" value="2"/>
</dbReference>
<keyword evidence="7" id="KW-1185">Reference proteome</keyword>
<evidence type="ECO:0000313" key="7">
    <source>
        <dbReference type="Proteomes" id="UP000321734"/>
    </source>
</evidence>
<dbReference type="InterPro" id="IPR044946">
    <property type="entry name" value="Restrct_endonuc_typeI_TRD_sf"/>
</dbReference>
<comment type="caution">
    <text evidence="6">The sequence shown here is derived from an EMBL/GenBank/DDBJ whole genome shotgun (WGS) entry which is preliminary data.</text>
</comment>
<dbReference type="CDD" id="cd17517">
    <property type="entry name" value="RMtype1_S_EcoKI_StySPI-TRD2-CR2_like"/>
    <property type="match status" value="1"/>
</dbReference>
<organism evidence="6 7">
    <name type="scientific">Gelidibacter salicanalis</name>
    <dbReference type="NCBI Taxonomy" id="291193"/>
    <lineage>
        <taxon>Bacteria</taxon>
        <taxon>Pseudomonadati</taxon>
        <taxon>Bacteroidota</taxon>
        <taxon>Flavobacteriia</taxon>
        <taxon>Flavobacteriales</taxon>
        <taxon>Flavobacteriaceae</taxon>
        <taxon>Gelidibacter</taxon>
    </lineage>
</organism>
<evidence type="ECO:0000256" key="3">
    <source>
        <dbReference type="ARBA" id="ARBA00023125"/>
    </source>
</evidence>
<dbReference type="RefSeq" id="WP_146892631.1">
    <property type="nucleotide sequence ID" value="NZ_VORX01000003.1"/>
</dbReference>
<keyword evidence="4" id="KW-0175">Coiled coil</keyword>
<dbReference type="AlphaFoldDB" id="A0A5C7AJF7"/>
<keyword evidence="2" id="KW-0680">Restriction system</keyword>
<dbReference type="Gene3D" id="3.90.220.20">
    <property type="entry name" value="DNA methylase specificity domains"/>
    <property type="match status" value="2"/>
</dbReference>
<comment type="similarity">
    <text evidence="1">Belongs to the type-I restriction system S methylase family.</text>
</comment>
<proteinExistence type="inferred from homology"/>
<dbReference type="PANTHER" id="PTHR30408">
    <property type="entry name" value="TYPE-1 RESTRICTION ENZYME ECOKI SPECIFICITY PROTEIN"/>
    <property type="match status" value="1"/>
</dbReference>
<dbReference type="OrthoDB" id="9816225at2"/>
<dbReference type="EMBL" id="VORX01000003">
    <property type="protein sequence ID" value="TXE08561.1"/>
    <property type="molecule type" value="Genomic_DNA"/>
</dbReference>
<sequence length="395" mass="45305">MNKSNLLQNLNNLKLLPSSWAVKNFSDVVADNSGGNKKLAKSNFLDEGDIAIVDQGKDLIAGYYSDPDFMVKAKPPYVVFGDHTRAFKYIDFPFIMGADGTKILQPKKSNCNSKFLYYFFLSINVPNAGYSRHFKYLKTLKIPLPPLETQKKITRILDEADKLQQLDKQLIENYDALTQSLFLDMFGDPATNSMGWRLSTIEKILETKSQNGHYAPRQDYIRDGIQMIHMSDAFYQIVKPGNLKRVKADERLILKYEIKSKDLILSRRSLNYEGAAQPCLVPEYDEPLIYESSLIRLRPDLDIINTTFLFYFLNNQRARQRYVLKHVTRSTISGINNKGLNAIELLVPPINLQNQFAERIQAITAQKKQLQQSLVKSEELFNSLLQKAFKGELIK</sequence>
<evidence type="ECO:0000259" key="5">
    <source>
        <dbReference type="Pfam" id="PF01420"/>
    </source>
</evidence>
<dbReference type="GO" id="GO:0009307">
    <property type="term" value="P:DNA restriction-modification system"/>
    <property type="evidence" value="ECO:0007669"/>
    <property type="project" value="UniProtKB-KW"/>
</dbReference>
<feature type="coiled-coil region" evidence="4">
    <location>
        <begin position="360"/>
        <end position="387"/>
    </location>
</feature>